<name>A0A0F7IEC2_9EURY</name>
<proteinExistence type="predicted"/>
<dbReference type="AlphaFoldDB" id="A0A0F7IEC2"/>
<reference evidence="2 3" key="1">
    <citation type="submission" date="2015-04" db="EMBL/GenBank/DDBJ databases">
        <title>The complete genome sequence of the hyperthermophilic, obligate iron-reducing archaeon Geoglobus ahangari strain 234T.</title>
        <authorList>
            <person name="Manzella M.P."/>
            <person name="Holmes D.E."/>
            <person name="Rocheleau J.M."/>
            <person name="Chung A."/>
            <person name="Reguera G."/>
            <person name="Kashefi K."/>
        </authorList>
    </citation>
    <scope>NUCLEOTIDE SEQUENCE [LARGE SCALE GENOMIC DNA]</scope>
    <source>
        <strain evidence="2 3">234</strain>
    </source>
</reference>
<dbReference type="InParanoid" id="A0A0F7IEC2"/>
<keyword evidence="1" id="KW-1133">Transmembrane helix</keyword>
<keyword evidence="1" id="KW-0812">Transmembrane</keyword>
<dbReference type="EMBL" id="CP011267">
    <property type="protein sequence ID" value="AKG90718.1"/>
    <property type="molecule type" value="Genomic_DNA"/>
</dbReference>
<gene>
    <name evidence="2" type="ORF">GAH_02011</name>
</gene>
<protein>
    <recommendedName>
        <fullName evidence="4">Oxaloacetate decarboxylase</fullName>
    </recommendedName>
</protein>
<keyword evidence="1" id="KW-0472">Membrane</keyword>
<feature type="transmembrane region" description="Helical" evidence="1">
    <location>
        <begin position="7"/>
        <end position="28"/>
    </location>
</feature>
<keyword evidence="3" id="KW-1185">Reference proteome</keyword>
<dbReference type="HOGENOM" id="CLU_215161_0_0_2"/>
<dbReference type="Proteomes" id="UP000034723">
    <property type="component" value="Chromosome"/>
</dbReference>
<evidence type="ECO:0000256" key="1">
    <source>
        <dbReference type="SAM" id="Phobius"/>
    </source>
</evidence>
<sequence>MNMIAEILFAGGLISAIILAVVSIGGIIKAVSNLFRTRKDKSPMVSESGA</sequence>
<accession>A0A0F7IEC2</accession>
<evidence type="ECO:0000313" key="3">
    <source>
        <dbReference type="Proteomes" id="UP000034723"/>
    </source>
</evidence>
<evidence type="ECO:0008006" key="4">
    <source>
        <dbReference type="Google" id="ProtNLM"/>
    </source>
</evidence>
<organism evidence="2 3">
    <name type="scientific">Geoglobus ahangari</name>
    <dbReference type="NCBI Taxonomy" id="113653"/>
    <lineage>
        <taxon>Archaea</taxon>
        <taxon>Methanobacteriati</taxon>
        <taxon>Methanobacteriota</taxon>
        <taxon>Archaeoglobi</taxon>
        <taxon>Archaeoglobales</taxon>
        <taxon>Archaeoglobaceae</taxon>
        <taxon>Geoglobus</taxon>
    </lineage>
</organism>
<evidence type="ECO:0000313" key="2">
    <source>
        <dbReference type="EMBL" id="AKG90718.1"/>
    </source>
</evidence>
<dbReference type="KEGG" id="gah:GAH_02011"/>